<keyword evidence="2" id="KW-1185">Reference proteome</keyword>
<dbReference type="AlphaFoldDB" id="W4M8P1"/>
<dbReference type="SUPFAM" id="SSF52540">
    <property type="entry name" value="P-loop containing nucleoside triphosphate hydrolases"/>
    <property type="match status" value="1"/>
</dbReference>
<dbReference type="Pfam" id="PF13469">
    <property type="entry name" value="Sulfotransfer_3"/>
    <property type="match status" value="1"/>
</dbReference>
<proteinExistence type="predicted"/>
<dbReference type="EMBL" id="AZHX01000666">
    <property type="protein sequence ID" value="ETX06558.1"/>
    <property type="molecule type" value="Genomic_DNA"/>
</dbReference>
<dbReference type="HOGENOM" id="CLU_1064306_0_0_7"/>
<evidence type="ECO:0000313" key="1">
    <source>
        <dbReference type="EMBL" id="ETX06558.1"/>
    </source>
</evidence>
<organism evidence="1 2">
    <name type="scientific">Candidatus Entotheonella gemina</name>
    <dbReference type="NCBI Taxonomy" id="1429439"/>
    <lineage>
        <taxon>Bacteria</taxon>
        <taxon>Pseudomonadati</taxon>
        <taxon>Nitrospinota/Tectimicrobiota group</taxon>
        <taxon>Candidatus Tectimicrobiota</taxon>
        <taxon>Candidatus Entotheonellia</taxon>
        <taxon>Candidatus Entotheonellales</taxon>
        <taxon>Candidatus Entotheonellaceae</taxon>
        <taxon>Candidatus Entotheonella</taxon>
    </lineage>
</organism>
<dbReference type="Gene3D" id="3.40.50.300">
    <property type="entry name" value="P-loop containing nucleotide triphosphate hydrolases"/>
    <property type="match status" value="1"/>
</dbReference>
<gene>
    <name evidence="1" type="ORF">ETSY2_16400</name>
</gene>
<dbReference type="Proteomes" id="UP000019140">
    <property type="component" value="Unassembled WGS sequence"/>
</dbReference>
<evidence type="ECO:0008006" key="3">
    <source>
        <dbReference type="Google" id="ProtNLM"/>
    </source>
</evidence>
<evidence type="ECO:0000313" key="2">
    <source>
        <dbReference type="Proteomes" id="UP000019140"/>
    </source>
</evidence>
<reference evidence="1 2" key="1">
    <citation type="journal article" date="2014" name="Nature">
        <title>An environmental bacterial taxon with a large and distinct metabolic repertoire.</title>
        <authorList>
            <person name="Wilson M.C."/>
            <person name="Mori T."/>
            <person name="Ruckert C."/>
            <person name="Uria A.R."/>
            <person name="Helf M.J."/>
            <person name="Takada K."/>
            <person name="Gernert C."/>
            <person name="Steffens U.A."/>
            <person name="Heycke N."/>
            <person name="Schmitt S."/>
            <person name="Rinke C."/>
            <person name="Helfrich E.J."/>
            <person name="Brachmann A.O."/>
            <person name="Gurgui C."/>
            <person name="Wakimoto T."/>
            <person name="Kracht M."/>
            <person name="Crusemann M."/>
            <person name="Hentschel U."/>
            <person name="Abe I."/>
            <person name="Matsunaga S."/>
            <person name="Kalinowski J."/>
            <person name="Takeyama H."/>
            <person name="Piel J."/>
        </authorList>
    </citation>
    <scope>NUCLEOTIDE SEQUENCE [LARGE SCALE GENOMIC DNA]</scope>
    <source>
        <strain evidence="2">TSY2</strain>
    </source>
</reference>
<dbReference type="InterPro" id="IPR027417">
    <property type="entry name" value="P-loop_NTPase"/>
</dbReference>
<comment type="caution">
    <text evidence="1">The sequence shown here is derived from an EMBL/GenBank/DDBJ whole genome shotgun (WGS) entry which is preliminary data.</text>
</comment>
<protein>
    <recommendedName>
        <fullName evidence="3">Sulfotransferase domain-containing protein</fullName>
    </recommendedName>
</protein>
<sequence>MFENFIIVGTQRTGSTALYQALNCHPDIACGGEWTQNIPWYKKIRVARQALRGNFTGLTARNQNLIRKVFHEQTRWLGFKMLFRSSDKWLLHPRFAPALQLDQLEPCLKWIGEQPNMHVIHVVRRDAVEWLKSKYLASATGHFTIQQYPDDLKVNIPVRGAVKRLQAKNWIDNRLASLARNHPYYRVDYEEFLVSNESRLMSITEFLQCDAALVKPIDDGVQKKQSTGEAADYIKNYDELVTALQRLDLLHSPLCPSSHIK</sequence>
<accession>W4M8P1</accession>
<name>W4M8P1_9BACT</name>